<keyword evidence="2" id="KW-1185">Reference proteome</keyword>
<reference evidence="2" key="1">
    <citation type="submission" date="2014-05" db="EMBL/GenBank/DDBJ databases">
        <title>The genome and life-stage specific transcriptomes of Globodera pallida elucidate key aspects of plant parasitism by a cyst nematode.</title>
        <authorList>
            <person name="Cotton J.A."/>
            <person name="Lilley C.J."/>
            <person name="Jones L.M."/>
            <person name="Kikuchi T."/>
            <person name="Reid A.J."/>
            <person name="Thorpe P."/>
            <person name="Tsai I.J."/>
            <person name="Beasley H."/>
            <person name="Blok V."/>
            <person name="Cock P.J.A."/>
            <person name="Van den Akker S.E."/>
            <person name="Holroyd N."/>
            <person name="Hunt M."/>
            <person name="Mantelin S."/>
            <person name="Naghra H."/>
            <person name="Pain A."/>
            <person name="Palomares-Rius J.E."/>
            <person name="Zarowiecki M."/>
            <person name="Berriman M."/>
            <person name="Jones J.T."/>
            <person name="Urwin P.E."/>
        </authorList>
    </citation>
    <scope>NUCLEOTIDE SEQUENCE [LARGE SCALE GENOMIC DNA]</scope>
    <source>
        <strain evidence="2">Lindley</strain>
    </source>
</reference>
<evidence type="ECO:0000256" key="1">
    <source>
        <dbReference type="SAM" id="SignalP"/>
    </source>
</evidence>
<organism evidence="2 3">
    <name type="scientific">Globodera pallida</name>
    <name type="common">Potato cyst nematode worm</name>
    <name type="synonym">Heterodera pallida</name>
    <dbReference type="NCBI Taxonomy" id="36090"/>
    <lineage>
        <taxon>Eukaryota</taxon>
        <taxon>Metazoa</taxon>
        <taxon>Ecdysozoa</taxon>
        <taxon>Nematoda</taxon>
        <taxon>Chromadorea</taxon>
        <taxon>Rhabditida</taxon>
        <taxon>Tylenchina</taxon>
        <taxon>Tylenchomorpha</taxon>
        <taxon>Tylenchoidea</taxon>
        <taxon>Heteroderidae</taxon>
        <taxon>Heteroderinae</taxon>
        <taxon>Globodera</taxon>
    </lineage>
</organism>
<dbReference type="AlphaFoldDB" id="A0A183CD46"/>
<feature type="signal peptide" evidence="1">
    <location>
        <begin position="1"/>
        <end position="16"/>
    </location>
</feature>
<protein>
    <submittedName>
        <fullName evidence="3">Uncharacterized protein</fullName>
    </submittedName>
</protein>
<dbReference type="WBParaSite" id="GPLIN_001080000">
    <property type="protein sequence ID" value="GPLIN_001080000"/>
    <property type="gene ID" value="GPLIN_001080000"/>
</dbReference>
<keyword evidence="1" id="KW-0732">Signal</keyword>
<dbReference type="Proteomes" id="UP000050741">
    <property type="component" value="Unassembled WGS sequence"/>
</dbReference>
<name>A0A183CD46_GLOPA</name>
<reference evidence="3" key="2">
    <citation type="submission" date="2016-06" db="UniProtKB">
        <authorList>
            <consortium name="WormBaseParasite"/>
        </authorList>
    </citation>
    <scope>IDENTIFICATION</scope>
</reference>
<sequence length="203" mass="23696">MAVVFILMLSSPTLEAQALVHGKNSDGTLKEKQENSKEKIQTFLAVPKCFPEWFMLPDEKIFGYWIEIIVMKTEQSQKPIFGVAIYKEKYGKYKNESSKNKAIALSRANYKILKHLMKMMSDKMIDPKLHLDSQDIKIHEYVQKDVEENCKKFDNNDNEEEKIILNNVHYELAMYFEFNQWKELAICCQISAFQGSGLSKCYI</sequence>
<accession>A0A183CD46</accession>
<evidence type="ECO:0000313" key="2">
    <source>
        <dbReference type="Proteomes" id="UP000050741"/>
    </source>
</evidence>
<feature type="chain" id="PRO_5008147441" evidence="1">
    <location>
        <begin position="17"/>
        <end position="203"/>
    </location>
</feature>
<evidence type="ECO:0000313" key="3">
    <source>
        <dbReference type="WBParaSite" id="GPLIN_001080000"/>
    </source>
</evidence>
<proteinExistence type="predicted"/>